<protein>
    <submittedName>
        <fullName evidence="1">Uncharacterized protein</fullName>
    </submittedName>
</protein>
<dbReference type="EMBL" id="JAMKPW020000043">
    <property type="protein sequence ID" value="KAK8194218.1"/>
    <property type="molecule type" value="Genomic_DNA"/>
</dbReference>
<name>A0ACC3S3F0_9PEZI</name>
<organism evidence="1 2">
    <name type="scientific">Zalaria obscura</name>
    <dbReference type="NCBI Taxonomy" id="2024903"/>
    <lineage>
        <taxon>Eukaryota</taxon>
        <taxon>Fungi</taxon>
        <taxon>Dikarya</taxon>
        <taxon>Ascomycota</taxon>
        <taxon>Pezizomycotina</taxon>
        <taxon>Dothideomycetes</taxon>
        <taxon>Dothideomycetidae</taxon>
        <taxon>Dothideales</taxon>
        <taxon>Zalariaceae</taxon>
        <taxon>Zalaria</taxon>
    </lineage>
</organism>
<evidence type="ECO:0000313" key="2">
    <source>
        <dbReference type="Proteomes" id="UP001320706"/>
    </source>
</evidence>
<keyword evidence="2" id="KW-1185">Reference proteome</keyword>
<comment type="caution">
    <text evidence="1">The sequence shown here is derived from an EMBL/GenBank/DDBJ whole genome shotgun (WGS) entry which is preliminary data.</text>
</comment>
<evidence type="ECO:0000313" key="1">
    <source>
        <dbReference type="EMBL" id="KAK8194218.1"/>
    </source>
</evidence>
<dbReference type="Proteomes" id="UP001320706">
    <property type="component" value="Unassembled WGS sequence"/>
</dbReference>
<accession>A0ACC3S3F0</accession>
<proteinExistence type="predicted"/>
<sequence>MAPPNGHDNGKPQANVPKTAPVRIVPAIPRQLTKPRPVKSLVNGDKREAETSASKEEVKGPVPERRDVPQSDVPGNTTDIHGDTVKSSAAGTPSEGLTRSETLEQDAPGE</sequence>
<gene>
    <name evidence="1" type="ORF">M8818_007406</name>
</gene>
<reference evidence="1" key="1">
    <citation type="submission" date="2024-02" db="EMBL/GenBank/DDBJ databases">
        <title>Metagenome Assembled Genome of Zalaria obscura JY119.</title>
        <authorList>
            <person name="Vighnesh L."/>
            <person name="Jagadeeshwari U."/>
            <person name="Venkata Ramana C."/>
            <person name="Sasikala C."/>
        </authorList>
    </citation>
    <scope>NUCLEOTIDE SEQUENCE</scope>
    <source>
        <strain evidence="1">JY119</strain>
    </source>
</reference>